<keyword evidence="4" id="KW-0963">Cytoplasm</keyword>
<dbReference type="GO" id="GO:0016020">
    <property type="term" value="C:membrane"/>
    <property type="evidence" value="ECO:0007669"/>
    <property type="project" value="TreeGrafter"/>
</dbReference>
<sequence>MSRDARQTCGCASASYVGGDENQQVTEKPVEICNVDDDPSVDEENDTSTLQDGEAIGKFVPSPLVPLRDQIEKDRFYTSPYNHHPAYTSTVSIADEDYSHAVEDESLRRWKEQLLGCVESDLDGKTEPEVIFHSIGIISDDIGEISTPIPVDESKSSCALFTLKEGSEYRLKLAFTVLHNIVSGLTYTNTVWKGGLQVDQSKGMLGAFAPQREPYVHTLDEETAPSGVLARGMYSAKLKLVTLQLILMEVYAIPFEDDDQRCHMELKYSFEIQKSS</sequence>
<dbReference type="OrthoDB" id="1683373at2759"/>
<proteinExistence type="inferred from homology"/>
<dbReference type="GO" id="GO:0005829">
    <property type="term" value="C:cytosol"/>
    <property type="evidence" value="ECO:0007669"/>
    <property type="project" value="TreeGrafter"/>
</dbReference>
<comment type="similarity">
    <text evidence="2">Belongs to the Rho GDI family.</text>
</comment>
<dbReference type="FunFam" id="2.70.50.30:FF:000004">
    <property type="entry name" value="Rho GDP-dissociation inhibitor 1"/>
    <property type="match status" value="1"/>
</dbReference>
<dbReference type="InterPro" id="IPR014756">
    <property type="entry name" value="Ig_E-set"/>
</dbReference>
<dbReference type="Proteomes" id="UP000626092">
    <property type="component" value="Unassembled WGS sequence"/>
</dbReference>
<protein>
    <recommendedName>
        <fullName evidence="8">Rho GDP-dissociation inhibitor</fullName>
    </recommendedName>
</protein>
<comment type="subcellular location">
    <subcellularLocation>
        <location evidence="1">Cytoplasm</location>
    </subcellularLocation>
</comment>
<evidence type="ECO:0000313" key="7">
    <source>
        <dbReference type="Proteomes" id="UP000626092"/>
    </source>
</evidence>
<dbReference type="GO" id="GO:0005094">
    <property type="term" value="F:Rho GDP-dissociation inhibitor activity"/>
    <property type="evidence" value="ECO:0007669"/>
    <property type="project" value="InterPro"/>
</dbReference>
<dbReference type="AlphaFoldDB" id="A0A834HFW9"/>
<organism evidence="6 7">
    <name type="scientific">Rhododendron simsii</name>
    <name type="common">Sims's rhododendron</name>
    <dbReference type="NCBI Taxonomy" id="118357"/>
    <lineage>
        <taxon>Eukaryota</taxon>
        <taxon>Viridiplantae</taxon>
        <taxon>Streptophyta</taxon>
        <taxon>Embryophyta</taxon>
        <taxon>Tracheophyta</taxon>
        <taxon>Spermatophyta</taxon>
        <taxon>Magnoliopsida</taxon>
        <taxon>eudicotyledons</taxon>
        <taxon>Gunneridae</taxon>
        <taxon>Pentapetalae</taxon>
        <taxon>asterids</taxon>
        <taxon>Ericales</taxon>
        <taxon>Ericaceae</taxon>
        <taxon>Ericoideae</taxon>
        <taxon>Rhodoreae</taxon>
        <taxon>Rhododendron</taxon>
    </lineage>
</organism>
<name>A0A834HFW9_RHOSS</name>
<dbReference type="PANTHER" id="PTHR10980">
    <property type="entry name" value="RHO GDP-DISSOCIATION INHIBITOR"/>
    <property type="match status" value="1"/>
</dbReference>
<evidence type="ECO:0008006" key="8">
    <source>
        <dbReference type="Google" id="ProtNLM"/>
    </source>
</evidence>
<dbReference type="Pfam" id="PF02115">
    <property type="entry name" value="Rho_GDI"/>
    <property type="match status" value="1"/>
</dbReference>
<dbReference type="PANTHER" id="PTHR10980:SF49">
    <property type="entry name" value="RHO GDP-DISSOCIATION INHIBITOR 1-LIKE"/>
    <property type="match status" value="1"/>
</dbReference>
<comment type="caution">
    <text evidence="6">The sequence shown here is derived from an EMBL/GenBank/DDBJ whole genome shotgun (WGS) entry which is preliminary data.</text>
</comment>
<accession>A0A834HFW9</accession>
<evidence type="ECO:0000256" key="1">
    <source>
        <dbReference type="ARBA" id="ARBA00004496"/>
    </source>
</evidence>
<dbReference type="InterPro" id="IPR024792">
    <property type="entry name" value="RhoGDI_dom_sf"/>
</dbReference>
<evidence type="ECO:0000256" key="5">
    <source>
        <dbReference type="SAM" id="MobiDB-lite"/>
    </source>
</evidence>
<feature type="region of interest" description="Disordered" evidence="5">
    <location>
        <begin position="1"/>
        <end position="25"/>
    </location>
</feature>
<gene>
    <name evidence="6" type="ORF">RHSIM_Rhsim01G0261500</name>
</gene>
<evidence type="ECO:0000256" key="3">
    <source>
        <dbReference type="ARBA" id="ARBA00022468"/>
    </source>
</evidence>
<dbReference type="SUPFAM" id="SSF81296">
    <property type="entry name" value="E set domains"/>
    <property type="match status" value="1"/>
</dbReference>
<evidence type="ECO:0000256" key="2">
    <source>
        <dbReference type="ARBA" id="ARBA00009758"/>
    </source>
</evidence>
<reference evidence="6" key="1">
    <citation type="submission" date="2019-11" db="EMBL/GenBank/DDBJ databases">
        <authorList>
            <person name="Liu Y."/>
            <person name="Hou J."/>
            <person name="Li T.-Q."/>
            <person name="Guan C.-H."/>
            <person name="Wu X."/>
            <person name="Wu H.-Z."/>
            <person name="Ling F."/>
            <person name="Zhang R."/>
            <person name="Shi X.-G."/>
            <person name="Ren J.-P."/>
            <person name="Chen E.-F."/>
            <person name="Sun J.-M."/>
        </authorList>
    </citation>
    <scope>NUCLEOTIDE SEQUENCE</scope>
    <source>
        <strain evidence="6">Adult_tree_wgs_1</strain>
        <tissue evidence="6">Leaves</tissue>
    </source>
</reference>
<dbReference type="InterPro" id="IPR000406">
    <property type="entry name" value="Rho_GDI"/>
</dbReference>
<dbReference type="GO" id="GO:0007266">
    <property type="term" value="P:Rho protein signal transduction"/>
    <property type="evidence" value="ECO:0007669"/>
    <property type="project" value="InterPro"/>
</dbReference>
<evidence type="ECO:0000313" key="6">
    <source>
        <dbReference type="EMBL" id="KAF7153127.1"/>
    </source>
</evidence>
<keyword evidence="3" id="KW-0343">GTPase activation</keyword>
<evidence type="ECO:0000256" key="4">
    <source>
        <dbReference type="ARBA" id="ARBA00022490"/>
    </source>
</evidence>
<dbReference type="GO" id="GO:0005096">
    <property type="term" value="F:GTPase activator activity"/>
    <property type="evidence" value="ECO:0007669"/>
    <property type="project" value="UniProtKB-KW"/>
</dbReference>
<dbReference type="EMBL" id="WJXA01000001">
    <property type="protein sequence ID" value="KAF7153127.1"/>
    <property type="molecule type" value="Genomic_DNA"/>
</dbReference>
<keyword evidence="7" id="KW-1185">Reference proteome</keyword>
<dbReference type="Gene3D" id="2.70.50.30">
    <property type="entry name" value="Coagulation Factor XIII, subunit A, domain 1"/>
    <property type="match status" value="1"/>
</dbReference>